<dbReference type="InterPro" id="IPR027417">
    <property type="entry name" value="P-loop_NTPase"/>
</dbReference>
<evidence type="ECO:0000256" key="3">
    <source>
        <dbReference type="PROSITE-ProRule" id="PRU00283"/>
    </source>
</evidence>
<dbReference type="PROSITE" id="PS50067">
    <property type="entry name" value="KINESIN_MOTOR_2"/>
    <property type="match status" value="1"/>
</dbReference>
<proteinExistence type="inferred from homology"/>
<evidence type="ECO:0000256" key="1">
    <source>
        <dbReference type="ARBA" id="ARBA00022741"/>
    </source>
</evidence>
<keyword evidence="1" id="KW-0547">Nucleotide-binding</keyword>
<dbReference type="PANTHER" id="PTHR47972">
    <property type="entry name" value="KINESIN-LIKE PROTEIN KLP-3"/>
    <property type="match status" value="1"/>
</dbReference>
<dbReference type="EMBL" id="CAXAMM010006513">
    <property type="protein sequence ID" value="CAK9011317.1"/>
    <property type="molecule type" value="Genomic_DNA"/>
</dbReference>
<comment type="caution">
    <text evidence="5">The sequence shown here is derived from an EMBL/GenBank/DDBJ whole genome shotgun (WGS) entry which is preliminary data.</text>
</comment>
<name>A0ABP0JAM8_9DINO</name>
<accession>A0ABP0JAM8</accession>
<dbReference type="PANTHER" id="PTHR47972:SF16">
    <property type="entry name" value="KINESIN-LIKE PROTEIN"/>
    <property type="match status" value="1"/>
</dbReference>
<keyword evidence="2" id="KW-0067">ATP-binding</keyword>
<dbReference type="Gene3D" id="3.40.850.10">
    <property type="entry name" value="Kinesin motor domain"/>
    <property type="match status" value="1"/>
</dbReference>
<sequence>MIELYKQEILDLLVEARRENSKEKQLQIKKDAGRGIMFVEAPYLSIGHEGLGLVRALLSECERRRHTAATAMNTSSSRSHLLLSIIVEATAKDNDQVIYGKITLCDLAGSERLKKSEVSGDALKEAIEINKSLTALGDVIEALSKGSKNVPYRNHKLTMLMQDSLGGSAKTLMFVNCSPASSNAEDSSHVIYVAFRAEVGELVDVVTESTTCVVHMLRPLRRNGSYKPPFEKGVF</sequence>
<evidence type="ECO:0000313" key="6">
    <source>
        <dbReference type="Proteomes" id="UP001642464"/>
    </source>
</evidence>
<protein>
    <submittedName>
        <fullName evidence="5">Kinesin-like protein KIN-14E (Kinesin-like calmodulin-binding protein) (Protein ZWICHEL)</fullName>
    </submittedName>
</protein>
<dbReference type="SUPFAM" id="SSF52540">
    <property type="entry name" value="P-loop containing nucleoside triphosphate hydrolases"/>
    <property type="match status" value="1"/>
</dbReference>
<dbReference type="PRINTS" id="PR00380">
    <property type="entry name" value="KINESINHEAVY"/>
</dbReference>
<dbReference type="PROSITE" id="PS00411">
    <property type="entry name" value="KINESIN_MOTOR_1"/>
    <property type="match status" value="1"/>
</dbReference>
<dbReference type="Pfam" id="PF00225">
    <property type="entry name" value="Kinesin"/>
    <property type="match status" value="1"/>
</dbReference>
<dbReference type="InterPro" id="IPR027640">
    <property type="entry name" value="Kinesin-like_fam"/>
</dbReference>
<evidence type="ECO:0000313" key="5">
    <source>
        <dbReference type="EMBL" id="CAK9011317.1"/>
    </source>
</evidence>
<keyword evidence="6" id="KW-1185">Reference proteome</keyword>
<comment type="caution">
    <text evidence="3">Lacks conserved residue(s) required for the propagation of feature annotation.</text>
</comment>
<gene>
    <name evidence="5" type="ORF">SCF082_LOCUS11048</name>
</gene>
<dbReference type="SMART" id="SM00129">
    <property type="entry name" value="KISc"/>
    <property type="match status" value="1"/>
</dbReference>
<organism evidence="5 6">
    <name type="scientific">Durusdinium trenchii</name>
    <dbReference type="NCBI Taxonomy" id="1381693"/>
    <lineage>
        <taxon>Eukaryota</taxon>
        <taxon>Sar</taxon>
        <taxon>Alveolata</taxon>
        <taxon>Dinophyceae</taxon>
        <taxon>Suessiales</taxon>
        <taxon>Symbiodiniaceae</taxon>
        <taxon>Durusdinium</taxon>
    </lineage>
</organism>
<evidence type="ECO:0000259" key="4">
    <source>
        <dbReference type="PROSITE" id="PS50067"/>
    </source>
</evidence>
<dbReference type="Proteomes" id="UP001642464">
    <property type="component" value="Unassembled WGS sequence"/>
</dbReference>
<reference evidence="5 6" key="1">
    <citation type="submission" date="2024-02" db="EMBL/GenBank/DDBJ databases">
        <authorList>
            <person name="Chen Y."/>
            <person name="Shah S."/>
            <person name="Dougan E. K."/>
            <person name="Thang M."/>
            <person name="Chan C."/>
        </authorList>
    </citation>
    <scope>NUCLEOTIDE SEQUENCE [LARGE SCALE GENOMIC DNA]</scope>
</reference>
<evidence type="ECO:0000256" key="2">
    <source>
        <dbReference type="ARBA" id="ARBA00022840"/>
    </source>
</evidence>
<dbReference type="InterPro" id="IPR036961">
    <property type="entry name" value="Kinesin_motor_dom_sf"/>
</dbReference>
<feature type="domain" description="Kinesin motor" evidence="4">
    <location>
        <begin position="1"/>
        <end position="200"/>
    </location>
</feature>
<comment type="similarity">
    <text evidence="3">Belongs to the TRAFAC class myosin-kinesin ATPase superfamily. Kinesin family.</text>
</comment>
<dbReference type="InterPro" id="IPR001752">
    <property type="entry name" value="Kinesin_motor_dom"/>
</dbReference>
<dbReference type="InterPro" id="IPR019821">
    <property type="entry name" value="Kinesin_motor_CS"/>
</dbReference>